<dbReference type="KEGG" id="cvn:111112532"/>
<dbReference type="PANTHER" id="PTHR10044">
    <property type="entry name" value="INHIBITOR OF APOPTOSIS"/>
    <property type="match status" value="1"/>
</dbReference>
<dbReference type="InterPro" id="IPR000210">
    <property type="entry name" value="BTB/POZ_dom"/>
</dbReference>
<evidence type="ECO:0000259" key="2">
    <source>
        <dbReference type="SMART" id="SM00225"/>
    </source>
</evidence>
<dbReference type="SMART" id="SM00225">
    <property type="entry name" value="BTB"/>
    <property type="match status" value="1"/>
</dbReference>
<feature type="region of interest" description="Disordered" evidence="1">
    <location>
        <begin position="155"/>
        <end position="184"/>
    </location>
</feature>
<feature type="domain" description="BTB" evidence="2">
    <location>
        <begin position="334"/>
        <end position="434"/>
    </location>
</feature>
<dbReference type="CDD" id="cd18316">
    <property type="entry name" value="BTB_POZ_KCTD-like"/>
    <property type="match status" value="1"/>
</dbReference>
<dbReference type="PANTHER" id="PTHR10044:SF139">
    <property type="entry name" value="DEATH-ASSOCIATED INHIBITOR OF APOPTOSIS 2"/>
    <property type="match status" value="1"/>
</dbReference>
<dbReference type="OrthoDB" id="6161846at2759"/>
<dbReference type="GeneID" id="111112532"/>
<dbReference type="GO" id="GO:0005737">
    <property type="term" value="C:cytoplasm"/>
    <property type="evidence" value="ECO:0007669"/>
    <property type="project" value="TreeGrafter"/>
</dbReference>
<dbReference type="Pfam" id="PF00653">
    <property type="entry name" value="BIR"/>
    <property type="match status" value="2"/>
</dbReference>
<proteinExistence type="predicted"/>
<dbReference type="GO" id="GO:0043066">
    <property type="term" value="P:negative regulation of apoptotic process"/>
    <property type="evidence" value="ECO:0007669"/>
    <property type="project" value="TreeGrafter"/>
</dbReference>
<evidence type="ECO:0000313" key="4">
    <source>
        <dbReference type="RefSeq" id="XP_022305768.1"/>
    </source>
</evidence>
<dbReference type="InterPro" id="IPR050784">
    <property type="entry name" value="IAP"/>
</dbReference>
<dbReference type="GO" id="GO:0043027">
    <property type="term" value="F:cysteine-type endopeptidase inhibitor activity involved in apoptotic process"/>
    <property type="evidence" value="ECO:0007669"/>
    <property type="project" value="TreeGrafter"/>
</dbReference>
<keyword evidence="3" id="KW-1185">Reference proteome</keyword>
<dbReference type="GO" id="GO:0031398">
    <property type="term" value="P:positive regulation of protein ubiquitination"/>
    <property type="evidence" value="ECO:0007669"/>
    <property type="project" value="TreeGrafter"/>
</dbReference>
<dbReference type="GO" id="GO:0061630">
    <property type="term" value="F:ubiquitin protein ligase activity"/>
    <property type="evidence" value="ECO:0007669"/>
    <property type="project" value="TreeGrafter"/>
</dbReference>
<dbReference type="GO" id="GO:0051726">
    <property type="term" value="P:regulation of cell cycle"/>
    <property type="evidence" value="ECO:0007669"/>
    <property type="project" value="TreeGrafter"/>
</dbReference>
<dbReference type="InterPro" id="IPR011333">
    <property type="entry name" value="SKP1/BTB/POZ_sf"/>
</dbReference>
<dbReference type="Pfam" id="PF02214">
    <property type="entry name" value="BTB_2"/>
    <property type="match status" value="1"/>
</dbReference>
<dbReference type="Proteomes" id="UP000694844">
    <property type="component" value="Chromosome 9"/>
</dbReference>
<dbReference type="GO" id="GO:0051260">
    <property type="term" value="P:protein homooligomerization"/>
    <property type="evidence" value="ECO:0007669"/>
    <property type="project" value="InterPro"/>
</dbReference>
<dbReference type="SUPFAM" id="SSF54695">
    <property type="entry name" value="POZ domain"/>
    <property type="match status" value="1"/>
</dbReference>
<sequence length="438" mass="50195">MSDLIRPQVPLLAFCSGQGDTVRCFMCGKGFRDWIPEDEPWVEHAYFAPECNYVREKKGQDFITRVQEAVRQQKKEETKEQHSGVSAKDATDTAADYRPFRILDGFATGLDETISNINNVFRYMKNSGEIGREQSYVPLKESDQVWKNKIADKIPGNIQNMKPSNRQQNQRKPPRNAERKNPLLSASAKSVLATGYHPRIVKKAVDWVLETKGSENHVICFECGYDFYSLDPKDDSWFKHACWAPECSYVQVQQQQMVDFTKNQMKGVRNKSVGERTINEVDKTGKIVSLKRKHEESMEITSNEYCVPGLPGPDYFPKHKTRAKLERICHLQNQKITLNVGGKRFDTSISTLNVEPRSLLAQIAQCIPAGLPEQFIDRNPCHFDVILDFLRNPIFSSNILPTDRVALRQIYDEASYYGLPDLLRLVEEKAKFLGFPDF</sequence>
<dbReference type="AlphaFoldDB" id="A0A8B8BQZ7"/>
<dbReference type="InterPro" id="IPR003131">
    <property type="entry name" value="T1-type_BTB"/>
</dbReference>
<dbReference type="Gene3D" id="3.30.710.10">
    <property type="entry name" value="Potassium Channel Kv1.1, Chain A"/>
    <property type="match status" value="1"/>
</dbReference>
<dbReference type="RefSeq" id="XP_022305768.1">
    <property type="nucleotide sequence ID" value="XM_022450060.1"/>
</dbReference>
<feature type="compositionally biased region" description="Polar residues" evidence="1">
    <location>
        <begin position="157"/>
        <end position="171"/>
    </location>
</feature>
<dbReference type="GO" id="GO:0005634">
    <property type="term" value="C:nucleus"/>
    <property type="evidence" value="ECO:0007669"/>
    <property type="project" value="TreeGrafter"/>
</dbReference>
<dbReference type="InterPro" id="IPR001370">
    <property type="entry name" value="BIR_rpt"/>
</dbReference>
<gene>
    <name evidence="4" type="primary">LOC111112532</name>
</gene>
<dbReference type="SMART" id="SM00238">
    <property type="entry name" value="BIR"/>
    <property type="match status" value="1"/>
</dbReference>
<protein>
    <submittedName>
        <fullName evidence="4">Uncharacterized protein LOC111112532</fullName>
    </submittedName>
</protein>
<evidence type="ECO:0000313" key="3">
    <source>
        <dbReference type="Proteomes" id="UP000694844"/>
    </source>
</evidence>
<organism evidence="3 4">
    <name type="scientific">Crassostrea virginica</name>
    <name type="common">Eastern oyster</name>
    <dbReference type="NCBI Taxonomy" id="6565"/>
    <lineage>
        <taxon>Eukaryota</taxon>
        <taxon>Metazoa</taxon>
        <taxon>Spiralia</taxon>
        <taxon>Lophotrochozoa</taxon>
        <taxon>Mollusca</taxon>
        <taxon>Bivalvia</taxon>
        <taxon>Autobranchia</taxon>
        <taxon>Pteriomorphia</taxon>
        <taxon>Ostreida</taxon>
        <taxon>Ostreoidea</taxon>
        <taxon>Ostreidae</taxon>
        <taxon>Crassostrea</taxon>
    </lineage>
</organism>
<reference evidence="4" key="1">
    <citation type="submission" date="2025-08" db="UniProtKB">
        <authorList>
            <consortium name="RefSeq"/>
        </authorList>
    </citation>
    <scope>IDENTIFICATION</scope>
    <source>
        <tissue evidence="4">Whole sample</tissue>
    </source>
</reference>
<dbReference type="PROSITE" id="PS50143">
    <property type="entry name" value="BIR_REPEAT_2"/>
    <property type="match status" value="2"/>
</dbReference>
<dbReference type="Gene3D" id="1.10.1170.10">
    <property type="entry name" value="Inhibitor Of Apoptosis Protein (2mihbC-IAP-1), Chain A"/>
    <property type="match status" value="2"/>
</dbReference>
<name>A0A8B8BQZ7_CRAVI</name>
<dbReference type="SUPFAM" id="SSF57924">
    <property type="entry name" value="Inhibitor of apoptosis (IAP) repeat"/>
    <property type="match status" value="2"/>
</dbReference>
<evidence type="ECO:0000256" key="1">
    <source>
        <dbReference type="SAM" id="MobiDB-lite"/>
    </source>
</evidence>
<accession>A0A8B8BQZ7</accession>